<dbReference type="NCBIfam" id="NF003349">
    <property type="entry name" value="PRK04375.1-2"/>
    <property type="match status" value="1"/>
</dbReference>
<keyword evidence="8 14" id="KW-0350">Heme biosynthesis</keyword>
<evidence type="ECO:0000256" key="9">
    <source>
        <dbReference type="ARBA" id="ARBA00023136"/>
    </source>
</evidence>
<dbReference type="HAMAP" id="MF_00154">
    <property type="entry name" value="CyoE_CtaB"/>
    <property type="match status" value="1"/>
</dbReference>
<dbReference type="EC" id="2.5.1.141" evidence="3 14"/>
<accession>A0ABZ2C312</accession>
<feature type="transmembrane region" description="Helical" evidence="14">
    <location>
        <begin position="173"/>
        <end position="194"/>
    </location>
</feature>
<dbReference type="Gene3D" id="1.10.357.140">
    <property type="entry name" value="UbiA prenyltransferase"/>
    <property type="match status" value="1"/>
</dbReference>
<feature type="transmembrane region" description="Helical" evidence="14">
    <location>
        <begin position="147"/>
        <end position="167"/>
    </location>
</feature>
<keyword evidence="4 14" id="KW-1003">Cell membrane</keyword>
<comment type="pathway">
    <text evidence="2 14">Porphyrin-containing compound metabolism; heme O biosynthesis; heme O from protoheme: step 1/1.</text>
</comment>
<comment type="function">
    <text evidence="14">Converts heme B (protoheme IX) to heme O by substitution of the vinyl group on carbon 2 of heme B porphyrin ring with a hydroxyethyl farnesyl side group.</text>
</comment>
<dbReference type="CDD" id="cd13957">
    <property type="entry name" value="PT_UbiA_Cox10"/>
    <property type="match status" value="1"/>
</dbReference>
<dbReference type="Proteomes" id="UP001330434">
    <property type="component" value="Chromosome"/>
</dbReference>
<comment type="subcellular location">
    <subcellularLocation>
        <location evidence="1 14">Cell membrane</location>
        <topology evidence="1 14">Multi-pass membrane protein</topology>
    </subcellularLocation>
</comment>
<dbReference type="PANTHER" id="PTHR43448:SF7">
    <property type="entry name" value="4-HYDROXYBENZOATE SOLANESYLTRANSFERASE"/>
    <property type="match status" value="1"/>
</dbReference>
<keyword evidence="7 14" id="KW-1133">Transmembrane helix</keyword>
<evidence type="ECO:0000256" key="10">
    <source>
        <dbReference type="ARBA" id="ARBA00030253"/>
    </source>
</evidence>
<comment type="similarity">
    <text evidence="14">Belongs to the UbiA prenyltransferase family. Protoheme IX farnesyltransferase subfamily.</text>
</comment>
<keyword evidence="6 14" id="KW-0812">Transmembrane</keyword>
<proteinExistence type="inferred from homology"/>
<dbReference type="InterPro" id="IPR044878">
    <property type="entry name" value="UbiA_sf"/>
</dbReference>
<evidence type="ECO:0000313" key="16">
    <source>
        <dbReference type="Proteomes" id="UP001330434"/>
    </source>
</evidence>
<reference evidence="15 16" key="1">
    <citation type="journal article" date="2024" name="Environ. Microbiol.">
        <title>Novel evolutionary insights on the interactions of the Holosporales (Alphaproteobacteria) with eukaryotic hosts from comparative genomics.</title>
        <authorList>
            <person name="Giovannini M."/>
            <person name="Petroni G."/>
            <person name="Castelli M."/>
        </authorList>
    </citation>
    <scope>NUCLEOTIDE SEQUENCE [LARGE SCALE GENOMIC DNA]</scope>
    <source>
        <strain evidence="15 16">US_Bl 15I1</strain>
    </source>
</reference>
<comment type="catalytic activity">
    <reaction evidence="13 14">
        <text>heme b + (2E,6E)-farnesyl diphosphate + H2O = Fe(II)-heme o + diphosphate</text>
        <dbReference type="Rhea" id="RHEA:28070"/>
        <dbReference type="ChEBI" id="CHEBI:15377"/>
        <dbReference type="ChEBI" id="CHEBI:33019"/>
        <dbReference type="ChEBI" id="CHEBI:60344"/>
        <dbReference type="ChEBI" id="CHEBI:60530"/>
        <dbReference type="ChEBI" id="CHEBI:175763"/>
        <dbReference type="EC" id="2.5.1.141"/>
    </reaction>
</comment>
<keyword evidence="9 14" id="KW-0472">Membrane</keyword>
<evidence type="ECO:0000256" key="8">
    <source>
        <dbReference type="ARBA" id="ARBA00023133"/>
    </source>
</evidence>
<evidence type="ECO:0000256" key="3">
    <source>
        <dbReference type="ARBA" id="ARBA00012292"/>
    </source>
</evidence>
<dbReference type="EMBL" id="CP133270">
    <property type="protein sequence ID" value="WVX66046.1"/>
    <property type="molecule type" value="Genomic_DNA"/>
</dbReference>
<evidence type="ECO:0000313" key="15">
    <source>
        <dbReference type="EMBL" id="WVX66046.1"/>
    </source>
</evidence>
<feature type="transmembrane region" description="Helical" evidence="14">
    <location>
        <begin position="206"/>
        <end position="223"/>
    </location>
</feature>
<dbReference type="InterPro" id="IPR006369">
    <property type="entry name" value="Protohaem_IX_farnesylTrfase"/>
</dbReference>
<dbReference type="InterPro" id="IPR000537">
    <property type="entry name" value="UbiA_prenyltransferase"/>
</dbReference>
<protein>
    <recommendedName>
        <fullName evidence="11 14">Protoheme IX farnesyltransferase</fullName>
        <ecNumber evidence="3 14">2.5.1.141</ecNumber>
    </recommendedName>
    <alternativeName>
        <fullName evidence="12 14">Heme B farnesyltransferase</fullName>
    </alternativeName>
    <alternativeName>
        <fullName evidence="10 14">Heme O synthase</fullName>
    </alternativeName>
</protein>
<evidence type="ECO:0000256" key="11">
    <source>
        <dbReference type="ARBA" id="ARBA00040810"/>
    </source>
</evidence>
<evidence type="ECO:0000256" key="14">
    <source>
        <dbReference type="HAMAP-Rule" id="MF_00154"/>
    </source>
</evidence>
<evidence type="ECO:0000256" key="6">
    <source>
        <dbReference type="ARBA" id="ARBA00022692"/>
    </source>
</evidence>
<evidence type="ECO:0000256" key="2">
    <source>
        <dbReference type="ARBA" id="ARBA00004919"/>
    </source>
</evidence>
<keyword evidence="16" id="KW-1185">Reference proteome</keyword>
<evidence type="ECO:0000256" key="12">
    <source>
        <dbReference type="ARBA" id="ARBA00042475"/>
    </source>
</evidence>
<sequence length="228" mass="25404">MWYDHDIDQIMKRTQGRPLPQGKISPDMALGFGVVLAIASVGVMGLLVNFMAAIYLGAAILYYVFVYTMWLKRTTPQNVVIGGAAGAFPPLIGWVAVTGNASLEAWILFLIIFLWTPPHSWALALYRNEDYQNANVPMLPVVAGKKSTLIQIWIYTFLLIGSTLLLYREGFMGALYCVSALILGLGFLIANLYLSLSKSPKAPLNVFFYSIFYLFFLFAMMGVDKFTL</sequence>
<dbReference type="PANTHER" id="PTHR43448">
    <property type="entry name" value="PROTOHEME IX FARNESYLTRANSFERASE, MITOCHONDRIAL"/>
    <property type="match status" value="1"/>
</dbReference>
<comment type="miscellaneous">
    <text evidence="14">Carbon 2 of the heme B porphyrin ring is defined according to the Fischer nomenclature.</text>
</comment>
<evidence type="ECO:0000256" key="13">
    <source>
        <dbReference type="ARBA" id="ARBA00047690"/>
    </source>
</evidence>
<evidence type="ECO:0000256" key="5">
    <source>
        <dbReference type="ARBA" id="ARBA00022679"/>
    </source>
</evidence>
<name>A0ABZ2C312_9PROT</name>
<feature type="transmembrane region" description="Helical" evidence="14">
    <location>
        <begin position="28"/>
        <end position="47"/>
    </location>
</feature>
<dbReference type="NCBIfam" id="TIGR01473">
    <property type="entry name" value="cyoE_ctaB"/>
    <property type="match status" value="1"/>
</dbReference>
<evidence type="ECO:0000256" key="7">
    <source>
        <dbReference type="ARBA" id="ARBA00022989"/>
    </source>
</evidence>
<feature type="transmembrane region" description="Helical" evidence="14">
    <location>
        <begin position="103"/>
        <end position="126"/>
    </location>
</feature>
<organism evidence="15 16">
    <name type="scientific">Candidatus Bealeia paramacronuclearis</name>
    <dbReference type="NCBI Taxonomy" id="1921001"/>
    <lineage>
        <taxon>Bacteria</taxon>
        <taxon>Pseudomonadati</taxon>
        <taxon>Pseudomonadota</taxon>
        <taxon>Alphaproteobacteria</taxon>
        <taxon>Holosporales</taxon>
        <taxon>Holosporaceae</taxon>
        <taxon>Candidatus Bealeia</taxon>
    </lineage>
</organism>
<dbReference type="Pfam" id="PF01040">
    <property type="entry name" value="UbiA"/>
    <property type="match status" value="1"/>
</dbReference>
<feature type="transmembrane region" description="Helical" evidence="14">
    <location>
        <begin position="78"/>
        <end position="97"/>
    </location>
</feature>
<evidence type="ECO:0000256" key="4">
    <source>
        <dbReference type="ARBA" id="ARBA00022475"/>
    </source>
</evidence>
<evidence type="ECO:0000256" key="1">
    <source>
        <dbReference type="ARBA" id="ARBA00004651"/>
    </source>
</evidence>
<keyword evidence="5 14" id="KW-0808">Transferase</keyword>
<gene>
    <name evidence="14" type="primary">ctaB</name>
    <name evidence="15" type="ORF">Bealeia1_00217</name>
</gene>